<protein>
    <submittedName>
        <fullName evidence="3">Anti-sigma regulatory factor (Ser/Thr protein kinase)</fullName>
    </submittedName>
</protein>
<dbReference type="SUPFAM" id="SSF55874">
    <property type="entry name" value="ATPase domain of HSP90 chaperone/DNA topoisomerase II/histidine kinase"/>
    <property type="match status" value="1"/>
</dbReference>
<organism evidence="3 4">
    <name type="scientific">Kitasatospora viridis</name>
    <dbReference type="NCBI Taxonomy" id="281105"/>
    <lineage>
        <taxon>Bacteria</taxon>
        <taxon>Bacillati</taxon>
        <taxon>Actinomycetota</taxon>
        <taxon>Actinomycetes</taxon>
        <taxon>Kitasatosporales</taxon>
        <taxon>Streptomycetaceae</taxon>
        <taxon>Kitasatospora</taxon>
    </lineage>
</organism>
<keyword evidence="1" id="KW-0418">Kinase</keyword>
<dbReference type="Gene3D" id="3.30.565.10">
    <property type="entry name" value="Histidine kinase-like ATPase, C-terminal domain"/>
    <property type="match status" value="1"/>
</dbReference>
<keyword evidence="4" id="KW-1185">Reference proteome</keyword>
<keyword evidence="1" id="KW-0808">Transferase</keyword>
<dbReference type="PANTHER" id="PTHR35526">
    <property type="entry name" value="ANTI-SIGMA-F FACTOR RSBW-RELATED"/>
    <property type="match status" value="1"/>
</dbReference>
<evidence type="ECO:0000256" key="1">
    <source>
        <dbReference type="ARBA" id="ARBA00022527"/>
    </source>
</evidence>
<dbReference type="InterPro" id="IPR003594">
    <property type="entry name" value="HATPase_dom"/>
</dbReference>
<dbReference type="EMBL" id="VIWT01000003">
    <property type="protein sequence ID" value="TWF90387.1"/>
    <property type="molecule type" value="Genomic_DNA"/>
</dbReference>
<name>A0A561TTH0_9ACTN</name>
<dbReference type="InterPro" id="IPR050267">
    <property type="entry name" value="Anti-sigma-factor_SerPK"/>
</dbReference>
<dbReference type="Proteomes" id="UP000317940">
    <property type="component" value="Unassembled WGS sequence"/>
</dbReference>
<evidence type="ECO:0000259" key="2">
    <source>
        <dbReference type="Pfam" id="PF13581"/>
    </source>
</evidence>
<sequence length="129" mass="13942">MWLPCREASASQARVLLRTLLAQLESPELDWCNAELVASELVTNAVIHGSGRSGGLIFVRFEGSVEQLRIEVHDSSRALPTVQSASLDDEGGRGLHLVELLGAAWGSEGSDVGLSKRVWAIVRPDRNVP</sequence>
<keyword evidence="1" id="KW-0723">Serine/threonine-protein kinase</keyword>
<accession>A0A561TTH0</accession>
<dbReference type="GO" id="GO:0004674">
    <property type="term" value="F:protein serine/threonine kinase activity"/>
    <property type="evidence" value="ECO:0007669"/>
    <property type="project" value="UniProtKB-KW"/>
</dbReference>
<comment type="caution">
    <text evidence="3">The sequence shown here is derived from an EMBL/GenBank/DDBJ whole genome shotgun (WGS) entry which is preliminary data.</text>
</comment>
<evidence type="ECO:0000313" key="4">
    <source>
        <dbReference type="Proteomes" id="UP000317940"/>
    </source>
</evidence>
<dbReference type="InterPro" id="IPR036890">
    <property type="entry name" value="HATPase_C_sf"/>
</dbReference>
<feature type="domain" description="Histidine kinase/HSP90-like ATPase" evidence="2">
    <location>
        <begin position="6"/>
        <end position="99"/>
    </location>
</feature>
<evidence type="ECO:0000313" key="3">
    <source>
        <dbReference type="EMBL" id="TWF90387.1"/>
    </source>
</evidence>
<proteinExistence type="predicted"/>
<reference evidence="3 4" key="1">
    <citation type="submission" date="2019-06" db="EMBL/GenBank/DDBJ databases">
        <title>Sequencing the genomes of 1000 actinobacteria strains.</title>
        <authorList>
            <person name="Klenk H.-P."/>
        </authorList>
    </citation>
    <scope>NUCLEOTIDE SEQUENCE [LARGE SCALE GENOMIC DNA]</scope>
    <source>
        <strain evidence="3 4">DSM 44826</strain>
    </source>
</reference>
<dbReference type="AlphaFoldDB" id="A0A561TTH0"/>
<dbReference type="PANTHER" id="PTHR35526:SF3">
    <property type="entry name" value="ANTI-SIGMA-F FACTOR RSBW"/>
    <property type="match status" value="1"/>
</dbReference>
<gene>
    <name evidence="3" type="ORF">FHX73_13431</name>
</gene>
<dbReference type="Pfam" id="PF13581">
    <property type="entry name" value="HATPase_c_2"/>
    <property type="match status" value="1"/>
</dbReference>
<dbReference type="CDD" id="cd16936">
    <property type="entry name" value="HATPase_RsbW-like"/>
    <property type="match status" value="1"/>
</dbReference>